<dbReference type="GO" id="GO:0043495">
    <property type="term" value="F:protein-membrane adaptor activity"/>
    <property type="evidence" value="ECO:0007669"/>
    <property type="project" value="TreeGrafter"/>
</dbReference>
<name>A0A0N4XKK6_NIPBR</name>
<dbReference type="GO" id="GO:0097632">
    <property type="term" value="C:extrinsic component of phagophore assembly site membrane"/>
    <property type="evidence" value="ECO:0007669"/>
    <property type="project" value="TreeGrafter"/>
</dbReference>
<keyword evidence="2" id="KW-1185">Reference proteome</keyword>
<dbReference type="Proteomes" id="UP000271162">
    <property type="component" value="Unassembled WGS sequence"/>
</dbReference>
<evidence type="ECO:0000313" key="3">
    <source>
        <dbReference type="WBParaSite" id="NBR_0000305801-mRNA-1"/>
    </source>
</evidence>
<dbReference type="PANTHER" id="PTHR13664:SF0">
    <property type="entry name" value="BECLIN 1-ASSOCIATED AUTOPHAGY-RELATED KEY REGULATOR"/>
    <property type="match status" value="1"/>
</dbReference>
<protein>
    <submittedName>
        <fullName evidence="3">Beclin 1-associated autophagy-related key regulator (inferred by orthology to a human protein)</fullName>
    </submittedName>
</protein>
<accession>A0A0N4XKK6</accession>
<dbReference type="GO" id="GO:0009267">
    <property type="term" value="P:cellular response to starvation"/>
    <property type="evidence" value="ECO:0007669"/>
    <property type="project" value="TreeGrafter"/>
</dbReference>
<dbReference type="GO" id="GO:0035014">
    <property type="term" value="F:phosphatidylinositol 3-kinase regulator activity"/>
    <property type="evidence" value="ECO:0007669"/>
    <property type="project" value="TreeGrafter"/>
</dbReference>
<dbReference type="PANTHER" id="PTHR13664">
    <property type="entry name" value="BECLIN 1-ASSOCIATED AUTOPHAGY-RELATED KEY REGULATOR"/>
    <property type="match status" value="1"/>
</dbReference>
<dbReference type="GO" id="GO:0000045">
    <property type="term" value="P:autophagosome assembly"/>
    <property type="evidence" value="ECO:0007669"/>
    <property type="project" value="TreeGrafter"/>
</dbReference>
<dbReference type="WBParaSite" id="NBR_0000305801-mRNA-1">
    <property type="protein sequence ID" value="NBR_0000305801-mRNA-1"/>
    <property type="gene ID" value="NBR_0000305801"/>
</dbReference>
<dbReference type="GO" id="GO:0097629">
    <property type="term" value="C:extrinsic component of omegasome membrane"/>
    <property type="evidence" value="ECO:0007669"/>
    <property type="project" value="TreeGrafter"/>
</dbReference>
<reference evidence="1 2" key="2">
    <citation type="submission" date="2018-11" db="EMBL/GenBank/DDBJ databases">
        <authorList>
            <consortium name="Pathogen Informatics"/>
        </authorList>
    </citation>
    <scope>NUCLEOTIDE SEQUENCE [LARGE SCALE GENOMIC DNA]</scope>
</reference>
<dbReference type="GO" id="GO:0016240">
    <property type="term" value="P:autophagosome membrane docking"/>
    <property type="evidence" value="ECO:0007669"/>
    <property type="project" value="TreeGrafter"/>
</dbReference>
<dbReference type="EMBL" id="UYSL01004142">
    <property type="protein sequence ID" value="VDL66649.1"/>
    <property type="molecule type" value="Genomic_DNA"/>
</dbReference>
<dbReference type="GO" id="GO:0000423">
    <property type="term" value="P:mitophagy"/>
    <property type="evidence" value="ECO:0007669"/>
    <property type="project" value="TreeGrafter"/>
</dbReference>
<dbReference type="GO" id="GO:0005776">
    <property type="term" value="C:autophagosome"/>
    <property type="evidence" value="ECO:0007669"/>
    <property type="project" value="TreeGrafter"/>
</dbReference>
<dbReference type="AlphaFoldDB" id="A0A0N4XKK6"/>
<gene>
    <name evidence="1" type="ORF">NBR_LOCUS3060</name>
</gene>
<proteinExistence type="predicted"/>
<dbReference type="OMA" id="RQHSPEF"/>
<reference evidence="3" key="1">
    <citation type="submission" date="2017-02" db="UniProtKB">
        <authorList>
            <consortium name="WormBaseParasite"/>
        </authorList>
    </citation>
    <scope>IDENTIFICATION</scope>
</reference>
<evidence type="ECO:0000313" key="1">
    <source>
        <dbReference type="EMBL" id="VDL66649.1"/>
    </source>
</evidence>
<dbReference type="STRING" id="27835.A0A0N4XKK6"/>
<dbReference type="GO" id="GO:0035032">
    <property type="term" value="C:phosphatidylinositol 3-kinase complex, class III"/>
    <property type="evidence" value="ECO:0007669"/>
    <property type="project" value="TreeGrafter"/>
</dbReference>
<evidence type="ECO:0000313" key="2">
    <source>
        <dbReference type="Proteomes" id="UP000271162"/>
    </source>
</evidence>
<sequence length="361" mass="41201">MTGERLVCLCCSKKNQCFCKKCTLEKLKFYSRKENISIRTTRKLELEKEVEGLLGEASNLYAEINTTTANIALLRKWVDGKKQINKLKADRLEKMKQMVVSTAKRANKVLSYYDKHDANELTMQKRKEYKEAKVQEMNAKLFLLRKALCGSLYSIFPVSEVIAQSVRPEGTSTGNEVNTNGRWTILGGHQVEEGPMIKIRDNFLSEAARERLGVALSDSLLNLSSDLRSPFAAFLLSIQLVNNVATIFDFRLPFRLSCREISLRERWSRELLDNDWLKFCQSVLALGLHLGMPPDSLHFNCPHSNIIEQARFVIEGNVVTKPHPVIIASSHRFEIGDAFPRVIADDRELISEWDICEDLDM</sequence>
<organism evidence="3">
    <name type="scientific">Nippostrongylus brasiliensis</name>
    <name type="common">Rat hookworm</name>
    <dbReference type="NCBI Taxonomy" id="27835"/>
    <lineage>
        <taxon>Eukaryota</taxon>
        <taxon>Metazoa</taxon>
        <taxon>Ecdysozoa</taxon>
        <taxon>Nematoda</taxon>
        <taxon>Chromadorea</taxon>
        <taxon>Rhabditida</taxon>
        <taxon>Rhabditina</taxon>
        <taxon>Rhabditomorpha</taxon>
        <taxon>Strongyloidea</taxon>
        <taxon>Heligmosomidae</taxon>
        <taxon>Nippostrongylus</taxon>
    </lineage>
</organism>